<sequence>MTAEMARRSGLGFDDFMAQLPGWMGAATGRFTEPAEVGALVAFVASPRVGNLTGVDLVLDGGVTKAV</sequence>
<gene>
    <name evidence="1" type="ORF">LQ327_30555</name>
</gene>
<organism evidence="1 2">
    <name type="scientific">Actinomycetospora endophytica</name>
    <dbReference type="NCBI Taxonomy" id="2291215"/>
    <lineage>
        <taxon>Bacteria</taxon>
        <taxon>Bacillati</taxon>
        <taxon>Actinomycetota</taxon>
        <taxon>Actinomycetes</taxon>
        <taxon>Pseudonocardiales</taxon>
        <taxon>Pseudonocardiaceae</taxon>
        <taxon>Actinomycetospora</taxon>
    </lineage>
</organism>
<dbReference type="InterPro" id="IPR036291">
    <property type="entry name" value="NAD(P)-bd_dom_sf"/>
</dbReference>
<accession>A0ABS8PJN4</accession>
<reference evidence="1 2" key="1">
    <citation type="submission" date="2021-11" db="EMBL/GenBank/DDBJ databases">
        <title>Draft genome sequence of Actinomycetospora sp. SF1 isolated from the rhizosphere soil.</title>
        <authorList>
            <person name="Duangmal K."/>
            <person name="Chantavorakit T."/>
        </authorList>
    </citation>
    <scope>NUCLEOTIDE SEQUENCE [LARGE SCALE GENOMIC DNA]</scope>
    <source>
        <strain evidence="1 2">TBRC 5722</strain>
    </source>
</reference>
<comment type="caution">
    <text evidence="1">The sequence shown here is derived from an EMBL/GenBank/DDBJ whole genome shotgun (WGS) entry which is preliminary data.</text>
</comment>
<keyword evidence="2" id="KW-1185">Reference proteome</keyword>
<name>A0ABS8PJN4_9PSEU</name>
<dbReference type="Proteomes" id="UP001199469">
    <property type="component" value="Unassembled WGS sequence"/>
</dbReference>
<protein>
    <submittedName>
        <fullName evidence="1">SDR family oxidoreductase</fullName>
    </submittedName>
</protein>
<dbReference type="Pfam" id="PF13561">
    <property type="entry name" value="adh_short_C2"/>
    <property type="match status" value="1"/>
</dbReference>
<dbReference type="SUPFAM" id="SSF51735">
    <property type="entry name" value="NAD(P)-binding Rossmann-fold domains"/>
    <property type="match status" value="1"/>
</dbReference>
<evidence type="ECO:0000313" key="1">
    <source>
        <dbReference type="EMBL" id="MCD2197720.1"/>
    </source>
</evidence>
<evidence type="ECO:0000313" key="2">
    <source>
        <dbReference type="Proteomes" id="UP001199469"/>
    </source>
</evidence>
<dbReference type="EMBL" id="JAJNDB010000009">
    <property type="protein sequence ID" value="MCD2197720.1"/>
    <property type="molecule type" value="Genomic_DNA"/>
</dbReference>
<dbReference type="RefSeq" id="WP_230739995.1">
    <property type="nucleotide sequence ID" value="NZ_JAJNDB010000009.1"/>
</dbReference>
<proteinExistence type="predicted"/>
<dbReference type="InterPro" id="IPR002347">
    <property type="entry name" value="SDR_fam"/>
</dbReference>
<dbReference type="Gene3D" id="3.40.50.720">
    <property type="entry name" value="NAD(P)-binding Rossmann-like Domain"/>
    <property type="match status" value="1"/>
</dbReference>